<dbReference type="InterPro" id="IPR029058">
    <property type="entry name" value="AB_hydrolase_fold"/>
</dbReference>
<dbReference type="KEGG" id="pseg:D3H65_00395"/>
<evidence type="ECO:0000259" key="4">
    <source>
        <dbReference type="Pfam" id="PF00930"/>
    </source>
</evidence>
<gene>
    <name evidence="5" type="ORF">D3H65_00395</name>
</gene>
<accession>A0A3B7MHA4</accession>
<reference evidence="5 6" key="1">
    <citation type="submission" date="2018-09" db="EMBL/GenBank/DDBJ databases">
        <title>Genome sequencing of strain 6GH32-13.</title>
        <authorList>
            <person name="Weon H.-Y."/>
            <person name="Heo J."/>
            <person name="Kwon S.-W."/>
        </authorList>
    </citation>
    <scope>NUCLEOTIDE SEQUENCE [LARGE SCALE GENOMIC DNA]</scope>
    <source>
        <strain evidence="5 6">5GH32-13</strain>
    </source>
</reference>
<name>A0A3B7MHA4_9BACT</name>
<evidence type="ECO:0000259" key="3">
    <source>
        <dbReference type="Pfam" id="PF00326"/>
    </source>
</evidence>
<feature type="domain" description="Peptidase S9 prolyl oligopeptidase catalytic" evidence="3">
    <location>
        <begin position="555"/>
        <end position="738"/>
    </location>
</feature>
<dbReference type="Proteomes" id="UP000263900">
    <property type="component" value="Chromosome"/>
</dbReference>
<dbReference type="Pfam" id="PF00930">
    <property type="entry name" value="DPPIV_N"/>
    <property type="match status" value="1"/>
</dbReference>
<dbReference type="AlphaFoldDB" id="A0A3B7MHA4"/>
<dbReference type="OrthoDB" id="9812921at2"/>
<dbReference type="InterPro" id="IPR001375">
    <property type="entry name" value="Peptidase_S9_cat"/>
</dbReference>
<keyword evidence="2" id="KW-0732">Signal</keyword>
<proteinExistence type="predicted"/>
<feature type="compositionally biased region" description="Basic and acidic residues" evidence="1">
    <location>
        <begin position="173"/>
        <end position="182"/>
    </location>
</feature>
<dbReference type="RefSeq" id="WP_119048367.1">
    <property type="nucleotide sequence ID" value="NZ_CP032157.1"/>
</dbReference>
<feature type="chain" id="PRO_5017533981" evidence="2">
    <location>
        <begin position="22"/>
        <end position="761"/>
    </location>
</feature>
<dbReference type="GO" id="GO:0006508">
    <property type="term" value="P:proteolysis"/>
    <property type="evidence" value="ECO:0007669"/>
    <property type="project" value="InterPro"/>
</dbReference>
<evidence type="ECO:0000313" key="5">
    <source>
        <dbReference type="EMBL" id="AXY72529.1"/>
    </source>
</evidence>
<feature type="domain" description="Dipeptidylpeptidase IV N-terminal" evidence="4">
    <location>
        <begin position="123"/>
        <end position="469"/>
    </location>
</feature>
<keyword evidence="6" id="KW-1185">Reference proteome</keyword>
<dbReference type="GO" id="GO:0008236">
    <property type="term" value="F:serine-type peptidase activity"/>
    <property type="evidence" value="ECO:0007669"/>
    <property type="project" value="InterPro"/>
</dbReference>
<feature type="region of interest" description="Disordered" evidence="1">
    <location>
        <begin position="157"/>
        <end position="182"/>
    </location>
</feature>
<dbReference type="InterPro" id="IPR002469">
    <property type="entry name" value="Peptidase_S9B_N"/>
</dbReference>
<dbReference type="Pfam" id="PF00326">
    <property type="entry name" value="Peptidase_S9"/>
    <property type="match status" value="1"/>
</dbReference>
<evidence type="ECO:0000256" key="2">
    <source>
        <dbReference type="SAM" id="SignalP"/>
    </source>
</evidence>
<feature type="signal peptide" evidence="2">
    <location>
        <begin position="1"/>
        <end position="21"/>
    </location>
</feature>
<evidence type="ECO:0000256" key="1">
    <source>
        <dbReference type="SAM" id="MobiDB-lite"/>
    </source>
</evidence>
<dbReference type="InterPro" id="IPR050278">
    <property type="entry name" value="Serine_Prot_S9B/DPPIV"/>
</dbReference>
<dbReference type="SUPFAM" id="SSF53474">
    <property type="entry name" value="alpha/beta-Hydrolases"/>
    <property type="match status" value="1"/>
</dbReference>
<protein>
    <submittedName>
        <fullName evidence="5">S9 family peptidase</fullName>
    </submittedName>
</protein>
<dbReference type="Gene3D" id="3.40.50.1820">
    <property type="entry name" value="alpha/beta hydrolase"/>
    <property type="match status" value="1"/>
</dbReference>
<sequence length="761" mass="86453">MTYYKSLIVSSCLLGALLTNAQPNKPSDYRPGHEEIMQRYREAAELDSLARNSVFKTTVQANWQADNKGFWYRNNLKDSTTEYIYVDAVAGKKAPAFDHAQLAAALGQASGKAVTAKRLGINALVFDNKAKQITFRHQDKWWQYDVLKQTCTSTAAPDTLAANMPNPRRRPRWDRDGRRDSLSPDKQWVSFIRDNNVYIRPAASQDAIRFTTDGTKEKPYGQLVWSPDSKYAIGYKIDPREQKEVYYILTSQPNTMRGQLRSQRYAQPGDEFTSYEMYTFNIAAQKAVKINTEKYDFLGSPYIRWKKDSRFFTYEKADRGHQRFRIIEVDSETGNTRNIVDEQTSTFIYEQRIFTHYLPETDEIIWSSEKDGWRHLYLVDAGKGVVKNAITAGNWVVREIDSVDEKKKEIWFRASGMQAGEDPYNIHFYRIGFDGKKLVSLTPAAGNHTVNFSPDRKYFTDTYSAPDIAPITSLVRAADNKPVMELEKADISAYLALGVRLPEVFVAKARDGKTDIWGVVCRPRHFDPNKRYPVIENIYAGPQDAFVPKNFMTHGEMQSMAELGFIVIQCDGMGTANRSKAFHDVCWQNLADAGLPDRILWIKALAEKYPYVDTTRVGVYGTSAGGQNSTGALLFHPEFYKAAVSACGCHDNRVDKQWWNEQWMGYPIGKHYEEQSNITNASKLQGKLLLIVGEADTNVPPESTYRLADALIKSNKMFDLLTVPGMGHSDGGPYGRKKKRDFFVQQLLGVDPPDRNAGEIK</sequence>
<dbReference type="EMBL" id="CP032157">
    <property type="protein sequence ID" value="AXY72529.1"/>
    <property type="molecule type" value="Genomic_DNA"/>
</dbReference>
<evidence type="ECO:0000313" key="6">
    <source>
        <dbReference type="Proteomes" id="UP000263900"/>
    </source>
</evidence>
<dbReference type="Gene3D" id="2.140.10.30">
    <property type="entry name" value="Dipeptidylpeptidase IV, N-terminal domain"/>
    <property type="match status" value="1"/>
</dbReference>
<dbReference type="PANTHER" id="PTHR11731:SF118">
    <property type="entry name" value="BLR1971 PROTEIN"/>
    <property type="match status" value="1"/>
</dbReference>
<dbReference type="PANTHER" id="PTHR11731">
    <property type="entry name" value="PROTEASE FAMILY S9B,C DIPEPTIDYL-PEPTIDASE IV-RELATED"/>
    <property type="match status" value="1"/>
</dbReference>
<organism evidence="5 6">
    <name type="scientific">Paraflavitalea soli</name>
    <dbReference type="NCBI Taxonomy" id="2315862"/>
    <lineage>
        <taxon>Bacteria</taxon>
        <taxon>Pseudomonadati</taxon>
        <taxon>Bacteroidota</taxon>
        <taxon>Chitinophagia</taxon>
        <taxon>Chitinophagales</taxon>
        <taxon>Chitinophagaceae</taxon>
        <taxon>Paraflavitalea</taxon>
    </lineage>
</organism>
<dbReference type="SUPFAM" id="SSF82171">
    <property type="entry name" value="DPP6 N-terminal domain-like"/>
    <property type="match status" value="1"/>
</dbReference>